<dbReference type="RefSeq" id="WP_236998701.1">
    <property type="nucleotide sequence ID" value="NZ_JAKKOR010000009.1"/>
</dbReference>
<protein>
    <submittedName>
        <fullName evidence="1">Uncharacterized protein</fullName>
    </submittedName>
</protein>
<reference evidence="1 2" key="1">
    <citation type="submission" date="2022-01" db="EMBL/GenBank/DDBJ databases">
        <authorList>
            <person name="Huang Y."/>
        </authorList>
    </citation>
    <scope>NUCLEOTIDE SEQUENCE [LARGE SCALE GENOMIC DNA]</scope>
    <source>
        <strain evidence="1 2">HY366</strain>
    </source>
</reference>
<accession>A0ABS9IVA1</accession>
<evidence type="ECO:0000313" key="1">
    <source>
        <dbReference type="EMBL" id="MCF8589488.1"/>
    </source>
</evidence>
<evidence type="ECO:0000313" key="2">
    <source>
        <dbReference type="Proteomes" id="UP001200110"/>
    </source>
</evidence>
<dbReference type="EMBL" id="JAKKOR010000009">
    <property type="protein sequence ID" value="MCF8589488.1"/>
    <property type="molecule type" value="Genomic_DNA"/>
</dbReference>
<organism evidence="1 2">
    <name type="scientific">Gordonia liuliyuniae</name>
    <dbReference type="NCBI Taxonomy" id="2911517"/>
    <lineage>
        <taxon>Bacteria</taxon>
        <taxon>Bacillati</taxon>
        <taxon>Actinomycetota</taxon>
        <taxon>Actinomycetes</taxon>
        <taxon>Mycobacteriales</taxon>
        <taxon>Gordoniaceae</taxon>
        <taxon>Gordonia</taxon>
    </lineage>
</organism>
<keyword evidence="2" id="KW-1185">Reference proteome</keyword>
<proteinExistence type="predicted"/>
<dbReference type="Proteomes" id="UP001200110">
    <property type="component" value="Unassembled WGS sequence"/>
</dbReference>
<comment type="caution">
    <text evidence="1">The sequence shown here is derived from an EMBL/GenBank/DDBJ whole genome shotgun (WGS) entry which is preliminary data.</text>
</comment>
<sequence>MNIVPGAVLYLSSGGGSAAYRVAAVRHYPVDFVELVPRDGGKRVGMALSKVSSILQHTP</sequence>
<gene>
    <name evidence="1" type="ORF">L5G33_13575</name>
</gene>
<name>A0ABS9IVA1_9ACTN</name>